<dbReference type="EMBL" id="CP046172">
    <property type="protein sequence ID" value="QIS09600.1"/>
    <property type="molecule type" value="Genomic_DNA"/>
</dbReference>
<dbReference type="KEGG" id="nah:F5544_08490"/>
<dbReference type="AlphaFoldDB" id="A0A6G9Y906"/>
<reference evidence="1 2" key="1">
    <citation type="journal article" date="2019" name="ACS Chem. Biol.">
        <title>Identification and Mobilization of a Cryptic Antibiotic Biosynthesis Gene Locus from a Human-Pathogenic Nocardia Isolate.</title>
        <authorList>
            <person name="Herisse M."/>
            <person name="Ishida K."/>
            <person name="Porter J.L."/>
            <person name="Howden B."/>
            <person name="Hertweck C."/>
            <person name="Stinear T.P."/>
            <person name="Pidot S.J."/>
        </authorList>
    </citation>
    <scope>NUCLEOTIDE SEQUENCE [LARGE SCALE GENOMIC DNA]</scope>
    <source>
        <strain evidence="1 2">AUSMDU00012717</strain>
    </source>
</reference>
<accession>A0A6G9Y906</accession>
<name>A0A6G9Y906_9NOCA</name>
<gene>
    <name evidence="1" type="ORF">F5544_08490</name>
</gene>
<keyword evidence="2" id="KW-1185">Reference proteome</keyword>
<dbReference type="Proteomes" id="UP000503540">
    <property type="component" value="Chromosome"/>
</dbReference>
<proteinExistence type="predicted"/>
<organism evidence="1 2">
    <name type="scientific">Nocardia arthritidis</name>
    <dbReference type="NCBI Taxonomy" id="228602"/>
    <lineage>
        <taxon>Bacteria</taxon>
        <taxon>Bacillati</taxon>
        <taxon>Actinomycetota</taxon>
        <taxon>Actinomycetes</taxon>
        <taxon>Mycobacteriales</taxon>
        <taxon>Nocardiaceae</taxon>
        <taxon>Nocardia</taxon>
    </lineage>
</organism>
<evidence type="ECO:0000313" key="1">
    <source>
        <dbReference type="EMBL" id="QIS09600.1"/>
    </source>
</evidence>
<evidence type="ECO:0000313" key="2">
    <source>
        <dbReference type="Proteomes" id="UP000503540"/>
    </source>
</evidence>
<protein>
    <submittedName>
        <fullName evidence="1">Uncharacterized protein</fullName>
    </submittedName>
</protein>
<dbReference type="RefSeq" id="WP_167472686.1">
    <property type="nucleotide sequence ID" value="NZ_CP046172.1"/>
</dbReference>
<sequence length="249" mass="27827">MNIAQNADAAGLPRLLESPGHGIFLRYDTQNAADDSEVTRIALRAIFDFAELFCRPLLIGLSTAYWEDDFDWPMNKPKPAAPYRVLRSARPPEGLEIRPLWADEQVTVAEELDYDTVSGFVANAVGSDPAGVRMNWDYLWVRASMVRLPSTSRLNEDGSISVQDRIWTLDHPVENLDGAHWVCGPRRNTLDAPIEFQLGRQFFELSLRIAIHWSIWAPGGSGHPRIHAGVETLRAAGWTVGTAETPPRK</sequence>